<name>A0A3L8CVQ2_9PSED</name>
<evidence type="ECO:0000259" key="7">
    <source>
        <dbReference type="PROSITE" id="PS50928"/>
    </source>
</evidence>
<keyword evidence="3 5" id="KW-1133">Transmembrane helix</keyword>
<feature type="compositionally biased region" description="Low complexity" evidence="6">
    <location>
        <begin position="1"/>
        <end position="13"/>
    </location>
</feature>
<dbReference type="PROSITE" id="PS50928">
    <property type="entry name" value="ABC_TM1"/>
    <property type="match status" value="1"/>
</dbReference>
<evidence type="ECO:0000256" key="3">
    <source>
        <dbReference type="ARBA" id="ARBA00022989"/>
    </source>
</evidence>
<gene>
    <name evidence="8" type="ORF">CS076_11805</name>
    <name evidence="9" type="ORF">CS078_01190</name>
</gene>
<evidence type="ECO:0000313" key="10">
    <source>
        <dbReference type="Proteomes" id="UP000282140"/>
    </source>
</evidence>
<protein>
    <submittedName>
        <fullName evidence="9">Phosphate ABC transporter permease</fullName>
    </submittedName>
</protein>
<dbReference type="SUPFAM" id="SSF50978">
    <property type="entry name" value="WD40 repeat-like"/>
    <property type="match status" value="1"/>
</dbReference>
<keyword evidence="5" id="KW-0813">Transport</keyword>
<dbReference type="Gene3D" id="1.10.3720.10">
    <property type="entry name" value="MetI-like"/>
    <property type="match status" value="1"/>
</dbReference>
<evidence type="ECO:0000256" key="1">
    <source>
        <dbReference type="ARBA" id="ARBA00004651"/>
    </source>
</evidence>
<keyword evidence="4 5" id="KW-0472">Membrane</keyword>
<feature type="transmembrane region" description="Helical" evidence="5">
    <location>
        <begin position="43"/>
        <end position="67"/>
    </location>
</feature>
<dbReference type="InterPro" id="IPR036322">
    <property type="entry name" value="WD40_repeat_dom_sf"/>
</dbReference>
<dbReference type="GO" id="GO:0055085">
    <property type="term" value="P:transmembrane transport"/>
    <property type="evidence" value="ECO:0007669"/>
    <property type="project" value="InterPro"/>
</dbReference>
<evidence type="ECO:0000313" key="11">
    <source>
        <dbReference type="Proteomes" id="UP000282672"/>
    </source>
</evidence>
<dbReference type="GO" id="GO:0005886">
    <property type="term" value="C:plasma membrane"/>
    <property type="evidence" value="ECO:0007669"/>
    <property type="project" value="UniProtKB-SubCell"/>
</dbReference>
<dbReference type="EMBL" id="PEGB01000001">
    <property type="protein sequence ID" value="RLU12345.1"/>
    <property type="molecule type" value="Genomic_DNA"/>
</dbReference>
<evidence type="ECO:0000256" key="2">
    <source>
        <dbReference type="ARBA" id="ARBA00022692"/>
    </source>
</evidence>
<dbReference type="SUPFAM" id="SSF161098">
    <property type="entry name" value="MetI-like"/>
    <property type="match status" value="1"/>
</dbReference>
<feature type="domain" description="ABC transmembrane type-1" evidence="7">
    <location>
        <begin position="461"/>
        <end position="749"/>
    </location>
</feature>
<dbReference type="Proteomes" id="UP000282672">
    <property type="component" value="Unassembled WGS sequence"/>
</dbReference>
<feature type="transmembrane region" description="Helical" evidence="5">
    <location>
        <begin position="565"/>
        <end position="584"/>
    </location>
</feature>
<dbReference type="Proteomes" id="UP000282140">
    <property type="component" value="Unassembled WGS sequence"/>
</dbReference>
<proteinExistence type="inferred from homology"/>
<dbReference type="EMBL" id="PEGA01000010">
    <property type="protein sequence ID" value="RLU10767.1"/>
    <property type="molecule type" value="Genomic_DNA"/>
</dbReference>
<feature type="transmembrane region" description="Helical" evidence="5">
    <location>
        <begin position="728"/>
        <end position="749"/>
    </location>
</feature>
<sequence length="763" mass="83689">MNDLANSTMTTNPTSPPKRIDFNTPELQRKRRIRALKDRLTRWYVLVGGLAVLGAITLIFFFLGYVVAPLFQGADLTARDAITPAWMQDAGKPLMISLEEQNQVAMRVSDKGQALFFDIDSGAELRRVDLPIPAGTTVTSIGEDQPGQPLVAVGLSNGQALVFRHTYKVSYPDGKKTISPAIEYPYGEAPLALNEAGGALEHVSLNATDATLLLVGSTGSQLNVLSLTSEENMMTGEVTNEQKRIDLPQMTEPVKNIFVDPRQQWLYVINGRAQADVFSLRDKSLNGRYKLLENGEAQITASTQLVGGISLILGDSNGGLAQWFMARDPDGEQRLKQIRTFQMGTTPIVEITAEERRKGFVALDASGKLGVFHSTAHRTLLVDQVVDGQGIFGMSPRANRIIVEAGGKLQPLLLDNSHPEVSWSALWSKVWYENYDEPKYVWQSTAANTDFEPKMSLAPLTFGTLKAAFYAMLLAAPLAVAAAIYTAYFMAPSLRRKVKPVIELMEAMPTVILGFFAGLFLAPYVEGHLPGIFSLLMLLPIGILVAGFIFSRLPESIRLKVPDGWESAILIPVILFVGWLSLYMSPYMETWFFGGDMRMWISHDLGITYDQRNALVVGLAMGFAVIPNIYSIAEDAVFSVPRGLTLGSLALGATPWQTMTRVVILTASPGIFSALMIGMGRAVGETMIVLMATGNTPVMEMNLFEGLRTLAANVAVEMPESEVGGSHYRVLFLSALVLLLFTFVMNTLAELIRQRLRKKYSSL</sequence>
<feature type="transmembrane region" description="Helical" evidence="5">
    <location>
        <begin position="614"/>
        <end position="633"/>
    </location>
</feature>
<accession>A0A3L8CVQ2</accession>
<dbReference type="RefSeq" id="WP_121732366.1">
    <property type="nucleotide sequence ID" value="NZ_PEGA01000010.1"/>
</dbReference>
<comment type="subcellular location">
    <subcellularLocation>
        <location evidence="1 5">Cell membrane</location>
        <topology evidence="1 5">Multi-pass membrane protein</topology>
    </subcellularLocation>
</comment>
<feature type="region of interest" description="Disordered" evidence="6">
    <location>
        <begin position="1"/>
        <end position="20"/>
    </location>
</feature>
<feature type="transmembrane region" description="Helical" evidence="5">
    <location>
        <begin position="662"/>
        <end position="683"/>
    </location>
</feature>
<dbReference type="CDD" id="cd06261">
    <property type="entry name" value="TM_PBP2"/>
    <property type="match status" value="1"/>
</dbReference>
<evidence type="ECO:0000313" key="8">
    <source>
        <dbReference type="EMBL" id="RLU10767.1"/>
    </source>
</evidence>
<comment type="similarity">
    <text evidence="5">Belongs to the binding-protein-dependent transport system permease family.</text>
</comment>
<keyword evidence="10" id="KW-1185">Reference proteome</keyword>
<reference evidence="10 11" key="1">
    <citation type="journal article" date="2018" name="Front. Microbiol.">
        <title>Discovery of Phloeophagus Beetles as a Source of Pseudomonas Strains That Produce Potentially New Bioactive Substances and Description of Pseudomonas bohemica sp. nov.</title>
        <authorList>
            <person name="Saati-Santamaria Z."/>
            <person name="Lopez-Mondejar R."/>
            <person name="Jimenez-Gomez A."/>
            <person name="Diez-Mendez A."/>
            <person name="Vetrovsky T."/>
            <person name="Igual J.M."/>
            <person name="Velazquez E."/>
            <person name="Kolarik M."/>
            <person name="Rivas R."/>
            <person name="Garcia-Fraile P."/>
        </authorList>
    </citation>
    <scope>NUCLEOTIDE SEQUENCE [LARGE SCALE GENOMIC DNA]</scope>
    <source>
        <strain evidence="8 11">A2-NA12</strain>
        <strain evidence="9 10">A2-NA13</strain>
    </source>
</reference>
<dbReference type="PANTHER" id="PTHR42727">
    <property type="entry name" value="PHOSPHATE TRANSPORT SYSTEM PERMEASE PROTEIN"/>
    <property type="match status" value="1"/>
</dbReference>
<dbReference type="AlphaFoldDB" id="A0A3L8CVQ2"/>
<keyword evidence="2 5" id="KW-0812">Transmembrane</keyword>
<feature type="transmembrane region" description="Helical" evidence="5">
    <location>
        <begin position="531"/>
        <end position="553"/>
    </location>
</feature>
<evidence type="ECO:0000256" key="4">
    <source>
        <dbReference type="ARBA" id="ARBA00023136"/>
    </source>
</evidence>
<organism evidence="9 10">
    <name type="scientific">Pseudomonas prosekii</name>
    <dbReference type="NCBI Taxonomy" id="1148509"/>
    <lineage>
        <taxon>Bacteria</taxon>
        <taxon>Pseudomonadati</taxon>
        <taxon>Pseudomonadota</taxon>
        <taxon>Gammaproteobacteria</taxon>
        <taxon>Pseudomonadales</taxon>
        <taxon>Pseudomonadaceae</taxon>
        <taxon>Pseudomonas</taxon>
    </lineage>
</organism>
<comment type="caution">
    <text evidence="9">The sequence shown here is derived from an EMBL/GenBank/DDBJ whole genome shotgun (WGS) entry which is preliminary data.</text>
</comment>
<dbReference type="InterPro" id="IPR000515">
    <property type="entry name" value="MetI-like"/>
</dbReference>
<dbReference type="PANTHER" id="PTHR42727:SF1">
    <property type="entry name" value="PHOSPHATE TRANSPORT SYSTEM PERMEASE"/>
    <property type="match status" value="1"/>
</dbReference>
<evidence type="ECO:0000256" key="5">
    <source>
        <dbReference type="RuleBase" id="RU363032"/>
    </source>
</evidence>
<dbReference type="InterPro" id="IPR035906">
    <property type="entry name" value="MetI-like_sf"/>
</dbReference>
<feature type="transmembrane region" description="Helical" evidence="5">
    <location>
        <begin position="467"/>
        <end position="489"/>
    </location>
</feature>
<evidence type="ECO:0000256" key="6">
    <source>
        <dbReference type="SAM" id="MobiDB-lite"/>
    </source>
</evidence>
<feature type="transmembrane region" description="Helical" evidence="5">
    <location>
        <begin position="501"/>
        <end position="525"/>
    </location>
</feature>
<dbReference type="Pfam" id="PF00528">
    <property type="entry name" value="BPD_transp_1"/>
    <property type="match status" value="1"/>
</dbReference>
<evidence type="ECO:0000313" key="9">
    <source>
        <dbReference type="EMBL" id="RLU12345.1"/>
    </source>
</evidence>